<dbReference type="Proteomes" id="UP000319143">
    <property type="component" value="Unassembled WGS sequence"/>
</dbReference>
<dbReference type="EMBL" id="SJPV01000023">
    <property type="protein sequence ID" value="TWU29144.1"/>
    <property type="molecule type" value="Genomic_DNA"/>
</dbReference>
<dbReference type="AlphaFoldDB" id="A0A5C6D001"/>
<accession>A0A5C6D001</accession>
<evidence type="ECO:0000313" key="2">
    <source>
        <dbReference type="Proteomes" id="UP000319143"/>
    </source>
</evidence>
<keyword evidence="2" id="KW-1185">Reference proteome</keyword>
<organism evidence="1 2">
    <name type="scientific">Novipirellula artificiosorum</name>
    <dbReference type="NCBI Taxonomy" id="2528016"/>
    <lineage>
        <taxon>Bacteria</taxon>
        <taxon>Pseudomonadati</taxon>
        <taxon>Planctomycetota</taxon>
        <taxon>Planctomycetia</taxon>
        <taxon>Pirellulales</taxon>
        <taxon>Pirellulaceae</taxon>
        <taxon>Novipirellula</taxon>
    </lineage>
</organism>
<proteinExistence type="predicted"/>
<evidence type="ECO:0000313" key="1">
    <source>
        <dbReference type="EMBL" id="TWU29144.1"/>
    </source>
</evidence>
<protein>
    <submittedName>
        <fullName evidence="1">Uncharacterized protein</fullName>
    </submittedName>
</protein>
<gene>
    <name evidence="1" type="ORF">Poly41_67160</name>
</gene>
<sequence>MVATGDCKGVPLVKNDSQKVAAFESAKTNPGNRRMATVASVYSVDPHIRTAEDITAALFRDEPDEDAARNRWLS</sequence>
<name>A0A5C6D001_9BACT</name>
<reference evidence="1 2" key="1">
    <citation type="submission" date="2019-02" db="EMBL/GenBank/DDBJ databases">
        <title>Deep-cultivation of Planctomycetes and their phenomic and genomic characterization uncovers novel biology.</title>
        <authorList>
            <person name="Wiegand S."/>
            <person name="Jogler M."/>
            <person name="Boedeker C."/>
            <person name="Pinto D."/>
            <person name="Vollmers J."/>
            <person name="Rivas-Marin E."/>
            <person name="Kohn T."/>
            <person name="Peeters S.H."/>
            <person name="Heuer A."/>
            <person name="Rast P."/>
            <person name="Oberbeckmann S."/>
            <person name="Bunk B."/>
            <person name="Jeske O."/>
            <person name="Meyerdierks A."/>
            <person name="Storesund J.E."/>
            <person name="Kallscheuer N."/>
            <person name="Luecker S."/>
            <person name="Lage O.M."/>
            <person name="Pohl T."/>
            <person name="Merkel B.J."/>
            <person name="Hornburger P."/>
            <person name="Mueller R.-W."/>
            <person name="Bruemmer F."/>
            <person name="Labrenz M."/>
            <person name="Spormann A.M."/>
            <person name="Op Den Camp H."/>
            <person name="Overmann J."/>
            <person name="Amann R."/>
            <person name="Jetten M.S.M."/>
            <person name="Mascher T."/>
            <person name="Medema M.H."/>
            <person name="Devos D.P."/>
            <person name="Kaster A.-K."/>
            <person name="Ovreas L."/>
            <person name="Rohde M."/>
            <person name="Galperin M.Y."/>
            <person name="Jogler C."/>
        </authorList>
    </citation>
    <scope>NUCLEOTIDE SEQUENCE [LARGE SCALE GENOMIC DNA]</scope>
    <source>
        <strain evidence="1 2">Poly41</strain>
    </source>
</reference>
<comment type="caution">
    <text evidence="1">The sequence shown here is derived from an EMBL/GenBank/DDBJ whole genome shotgun (WGS) entry which is preliminary data.</text>
</comment>